<protein>
    <recommendedName>
        <fullName evidence="3">HPt domain-containing protein</fullName>
    </recommendedName>
</protein>
<reference evidence="1 2" key="1">
    <citation type="journal article" date="2023" name="Microbiol. Resour. Announc.">
        <title>Complete Genome Sequence of Imperialibacter roseus strain P4T.</title>
        <authorList>
            <person name="Tizabi D.R."/>
            <person name="Bachvaroff T."/>
            <person name="Hill R.T."/>
        </authorList>
    </citation>
    <scope>NUCLEOTIDE SEQUENCE [LARGE SCALE GENOMIC DNA]</scope>
    <source>
        <strain evidence="1 2">P4T</strain>
    </source>
</reference>
<sequence length="116" mass="13395">MEMNTNNFSQVLELGKDDESFINTFIDQSTQELANYLSCIREGVETKNMYWLNFIKHKSKTLLELLSDEAASKKISTISELASQGQWELDHQLSSLETEIYQLIESIKTQLKTQEV</sequence>
<dbReference type="EMBL" id="CP136051">
    <property type="protein sequence ID" value="WOK06953.1"/>
    <property type="molecule type" value="Genomic_DNA"/>
</dbReference>
<evidence type="ECO:0008006" key="3">
    <source>
        <dbReference type="Google" id="ProtNLM"/>
    </source>
</evidence>
<dbReference type="Proteomes" id="UP001302349">
    <property type="component" value="Chromosome"/>
</dbReference>
<evidence type="ECO:0000313" key="1">
    <source>
        <dbReference type="EMBL" id="WOK06953.1"/>
    </source>
</evidence>
<gene>
    <name evidence="1" type="ORF">RT717_28215</name>
</gene>
<organism evidence="1 2">
    <name type="scientific">Imperialibacter roseus</name>
    <dbReference type="NCBI Taxonomy" id="1324217"/>
    <lineage>
        <taxon>Bacteria</taxon>
        <taxon>Pseudomonadati</taxon>
        <taxon>Bacteroidota</taxon>
        <taxon>Cytophagia</taxon>
        <taxon>Cytophagales</taxon>
        <taxon>Flammeovirgaceae</taxon>
        <taxon>Imperialibacter</taxon>
    </lineage>
</organism>
<accession>A0ABZ0IR98</accession>
<evidence type="ECO:0000313" key="2">
    <source>
        <dbReference type="Proteomes" id="UP001302349"/>
    </source>
</evidence>
<keyword evidence="2" id="KW-1185">Reference proteome</keyword>
<proteinExistence type="predicted"/>
<dbReference type="RefSeq" id="WP_317489644.1">
    <property type="nucleotide sequence ID" value="NZ_CP136051.1"/>
</dbReference>
<name>A0ABZ0IR98_9BACT</name>